<organism evidence="2 3">
    <name type="scientific">Oldenlandia corymbosa var. corymbosa</name>
    <dbReference type="NCBI Taxonomy" id="529605"/>
    <lineage>
        <taxon>Eukaryota</taxon>
        <taxon>Viridiplantae</taxon>
        <taxon>Streptophyta</taxon>
        <taxon>Embryophyta</taxon>
        <taxon>Tracheophyta</taxon>
        <taxon>Spermatophyta</taxon>
        <taxon>Magnoliopsida</taxon>
        <taxon>eudicotyledons</taxon>
        <taxon>Gunneridae</taxon>
        <taxon>Pentapetalae</taxon>
        <taxon>asterids</taxon>
        <taxon>lamiids</taxon>
        <taxon>Gentianales</taxon>
        <taxon>Rubiaceae</taxon>
        <taxon>Rubioideae</taxon>
        <taxon>Spermacoceae</taxon>
        <taxon>Hedyotis-Oldenlandia complex</taxon>
        <taxon>Oldenlandia</taxon>
    </lineage>
</organism>
<name>A0AAV1C622_OLDCO</name>
<feature type="region of interest" description="Disordered" evidence="1">
    <location>
        <begin position="1"/>
        <end position="37"/>
    </location>
</feature>
<evidence type="ECO:0000313" key="3">
    <source>
        <dbReference type="Proteomes" id="UP001161247"/>
    </source>
</evidence>
<evidence type="ECO:0000256" key="1">
    <source>
        <dbReference type="SAM" id="MobiDB-lite"/>
    </source>
</evidence>
<evidence type="ECO:0000313" key="2">
    <source>
        <dbReference type="EMBL" id="CAI9090847.1"/>
    </source>
</evidence>
<dbReference type="AlphaFoldDB" id="A0AAV1C622"/>
<dbReference type="Proteomes" id="UP001161247">
    <property type="component" value="Chromosome 1"/>
</dbReference>
<feature type="compositionally biased region" description="Pro residues" evidence="1">
    <location>
        <begin position="15"/>
        <end position="25"/>
    </location>
</feature>
<feature type="compositionally biased region" description="Low complexity" evidence="1">
    <location>
        <begin position="26"/>
        <end position="36"/>
    </location>
</feature>
<proteinExistence type="predicted"/>
<feature type="region of interest" description="Disordered" evidence="1">
    <location>
        <begin position="108"/>
        <end position="162"/>
    </location>
</feature>
<reference evidence="2" key="1">
    <citation type="submission" date="2023-03" db="EMBL/GenBank/DDBJ databases">
        <authorList>
            <person name="Julca I."/>
        </authorList>
    </citation>
    <scope>NUCLEOTIDE SEQUENCE</scope>
</reference>
<accession>A0AAV1C622</accession>
<gene>
    <name evidence="2" type="ORF">OLC1_LOCUS2909</name>
</gene>
<keyword evidence="3" id="KW-1185">Reference proteome</keyword>
<sequence length="162" mass="18487">MASSSSEKTMEDPSPTTPPPPPRTPSTPSSETPMTTHVALPRALIEKLRSIKNWGEMYRWMYDDEKIRRVWEIQHNMDVNDLLDYVMYGEGEEVVWDDDVWELQRIVHTPDQDRQPVPSPPPQPPKMTETNAYMNVDVGDQPPSPPAEGSPNTEKITALINY</sequence>
<protein>
    <submittedName>
        <fullName evidence="2">OLC1v1025709C1</fullName>
    </submittedName>
</protein>
<dbReference type="EMBL" id="OX459118">
    <property type="protein sequence ID" value="CAI9090847.1"/>
    <property type="molecule type" value="Genomic_DNA"/>
</dbReference>